<dbReference type="EMBL" id="CAJOBR010007784">
    <property type="protein sequence ID" value="CAF4869057.1"/>
    <property type="molecule type" value="Genomic_DNA"/>
</dbReference>
<keyword evidence="4" id="KW-0812">Transmembrane</keyword>
<evidence type="ECO:0000313" key="10">
    <source>
        <dbReference type="Proteomes" id="UP000663825"/>
    </source>
</evidence>
<organism evidence="7 10">
    <name type="scientific">Rotaria socialis</name>
    <dbReference type="NCBI Taxonomy" id="392032"/>
    <lineage>
        <taxon>Eukaryota</taxon>
        <taxon>Metazoa</taxon>
        <taxon>Spiralia</taxon>
        <taxon>Gnathifera</taxon>
        <taxon>Rotifera</taxon>
        <taxon>Eurotatoria</taxon>
        <taxon>Bdelloidea</taxon>
        <taxon>Philodinida</taxon>
        <taxon>Philodinidae</taxon>
        <taxon>Rotaria</taxon>
    </lineage>
</organism>
<evidence type="ECO:0008006" key="12">
    <source>
        <dbReference type="Google" id="ProtNLM"/>
    </source>
</evidence>
<evidence type="ECO:0000256" key="3">
    <source>
        <dbReference type="ARBA" id="ARBA00022833"/>
    </source>
</evidence>
<dbReference type="PANTHER" id="PTHR47160">
    <property type="entry name" value="PUTATIVE-RELATED"/>
    <property type="match status" value="1"/>
</dbReference>
<name>A0A818AL91_9BILA</name>
<feature type="domain" description="MULE transposase" evidence="6">
    <location>
        <begin position="340"/>
        <end position="433"/>
    </location>
</feature>
<dbReference type="PANTHER" id="PTHR47160:SF10">
    <property type="entry name" value="MULE TRANSPOSASE DOMAIN-CONTAINING PROTEIN"/>
    <property type="match status" value="1"/>
</dbReference>
<dbReference type="EMBL" id="CAJNXB010005062">
    <property type="protein sequence ID" value="CAF3405538.1"/>
    <property type="molecule type" value="Genomic_DNA"/>
</dbReference>
<feature type="domain" description="FLYWCH-type" evidence="5">
    <location>
        <begin position="218"/>
        <end position="258"/>
    </location>
</feature>
<dbReference type="EMBL" id="CAJOBP010000214">
    <property type="protein sequence ID" value="CAF4142577.1"/>
    <property type="molecule type" value="Genomic_DNA"/>
</dbReference>
<keyword evidence="3" id="KW-0862">Zinc</keyword>
<evidence type="ECO:0000313" key="8">
    <source>
        <dbReference type="EMBL" id="CAF4142577.1"/>
    </source>
</evidence>
<evidence type="ECO:0000259" key="5">
    <source>
        <dbReference type="Pfam" id="PF04500"/>
    </source>
</evidence>
<keyword evidence="4" id="KW-1133">Transmembrane helix</keyword>
<dbReference type="OrthoDB" id="10059268at2759"/>
<dbReference type="AlphaFoldDB" id="A0A818AL91"/>
<evidence type="ECO:0000259" key="6">
    <source>
        <dbReference type="Pfam" id="PF10551"/>
    </source>
</evidence>
<dbReference type="Pfam" id="PF10551">
    <property type="entry name" value="MULE"/>
    <property type="match status" value="1"/>
</dbReference>
<evidence type="ECO:0000256" key="1">
    <source>
        <dbReference type="ARBA" id="ARBA00022723"/>
    </source>
</evidence>
<keyword evidence="4" id="KW-0472">Membrane</keyword>
<evidence type="ECO:0000256" key="2">
    <source>
        <dbReference type="ARBA" id="ARBA00022771"/>
    </source>
</evidence>
<dbReference type="Proteomes" id="UP000663873">
    <property type="component" value="Unassembled WGS sequence"/>
</dbReference>
<comment type="caution">
    <text evidence="7">The sequence shown here is derived from an EMBL/GenBank/DDBJ whole genome shotgun (WGS) entry which is preliminary data.</text>
</comment>
<evidence type="ECO:0000313" key="7">
    <source>
        <dbReference type="EMBL" id="CAF3405538.1"/>
    </source>
</evidence>
<sequence length="590" mass="66553">MAVNARIFNPLEASKYLEALRKDSKLSSFICSNHELDWTRYEGLESEAVKQVASKCSDPRMKVLYEQALETLKDKNDGESILITGHGDSDPKSSTLKKSYVFYAENKDGKYDIVAAHATQTKVLNWDKITAGALVTFLTSIGIGAAVGTMAGPIGTAIGAAGGAVVGGVAAASTVGIKAKNDYREEMPEAVYAYLFKELQEKQQLAITGSKVTLQQNQDLKDSDKVIWCCRNYRHGQCRGRLHTINNQVIQIIGDHNHEPSSSDGQVAAARTRMSDSAKQSCLTTHTIVADAMFEKSDNEYTIKARDRTFLHFDSGSIDQRILIFSTKKQLKILENANYIYLDGTFSVVPELYFQLYTIHATYLSHIIPVVYILLTGKKQRLYKEIFQQIKNLIPNFDPPNIMIDYERATINEIKKQFPSSNVSVCFFHLCQNVYRAVIHFGLKTLYSEDEDFAKQIRSLPTLALLPAPDVIPTFDEIKAQFPAEGEPVLKYFGEYYIGVKGRLSRPRKAAKFDILLWNSPQFLEIFKWFKKKQSYVEGEIIQALAGVRKSRRVHQIRQEKRILNIMNEPTITNFENVMALAHIISLKKS</sequence>
<proteinExistence type="predicted"/>
<keyword evidence="1" id="KW-0479">Metal-binding</keyword>
<dbReference type="InterPro" id="IPR007588">
    <property type="entry name" value="Znf_FLYWCH"/>
</dbReference>
<reference evidence="7" key="1">
    <citation type="submission" date="2021-02" db="EMBL/GenBank/DDBJ databases">
        <authorList>
            <person name="Nowell W R."/>
        </authorList>
    </citation>
    <scope>NUCLEOTIDE SEQUENCE</scope>
</reference>
<dbReference type="InterPro" id="IPR018289">
    <property type="entry name" value="MULE_transposase_dom"/>
</dbReference>
<keyword evidence="11" id="KW-1185">Reference proteome</keyword>
<evidence type="ECO:0000256" key="4">
    <source>
        <dbReference type="SAM" id="Phobius"/>
    </source>
</evidence>
<dbReference type="Proteomes" id="UP000663825">
    <property type="component" value="Unassembled WGS sequence"/>
</dbReference>
<feature type="transmembrane region" description="Helical" evidence="4">
    <location>
        <begin position="352"/>
        <end position="375"/>
    </location>
</feature>
<evidence type="ECO:0000313" key="11">
    <source>
        <dbReference type="Proteomes" id="UP000663873"/>
    </source>
</evidence>
<dbReference type="Gene3D" id="2.20.25.240">
    <property type="match status" value="1"/>
</dbReference>
<gene>
    <name evidence="9" type="ORF">QYT958_LOCUS28508</name>
    <name evidence="7" type="ORF">TIS948_LOCUS28102</name>
    <name evidence="8" type="ORF">UJA718_LOCUS2985</name>
</gene>
<dbReference type="Pfam" id="PF04500">
    <property type="entry name" value="FLYWCH"/>
    <property type="match status" value="1"/>
</dbReference>
<dbReference type="Proteomes" id="UP000663848">
    <property type="component" value="Unassembled WGS sequence"/>
</dbReference>
<dbReference type="GO" id="GO:0008270">
    <property type="term" value="F:zinc ion binding"/>
    <property type="evidence" value="ECO:0007669"/>
    <property type="project" value="UniProtKB-KW"/>
</dbReference>
<keyword evidence="2" id="KW-0863">Zinc-finger</keyword>
<accession>A0A818AL91</accession>
<protein>
    <recommendedName>
        <fullName evidence="12">MULE transposase domain-containing protein</fullName>
    </recommendedName>
</protein>
<evidence type="ECO:0000313" key="9">
    <source>
        <dbReference type="EMBL" id="CAF4869057.1"/>
    </source>
</evidence>